<dbReference type="Proteomes" id="UP000035680">
    <property type="component" value="Unassembled WGS sequence"/>
</dbReference>
<dbReference type="AlphaFoldDB" id="A0A0K0F6Z9"/>
<evidence type="ECO:0000313" key="2">
    <source>
        <dbReference type="WBParaSite" id="SVE_0459500.1"/>
    </source>
</evidence>
<evidence type="ECO:0000313" key="1">
    <source>
        <dbReference type="Proteomes" id="UP000035680"/>
    </source>
</evidence>
<accession>A0A0K0F6Z9</accession>
<proteinExistence type="predicted"/>
<organism evidence="1 2">
    <name type="scientific">Strongyloides venezuelensis</name>
    <name type="common">Threadworm</name>
    <dbReference type="NCBI Taxonomy" id="75913"/>
    <lineage>
        <taxon>Eukaryota</taxon>
        <taxon>Metazoa</taxon>
        <taxon>Ecdysozoa</taxon>
        <taxon>Nematoda</taxon>
        <taxon>Chromadorea</taxon>
        <taxon>Rhabditida</taxon>
        <taxon>Tylenchina</taxon>
        <taxon>Panagrolaimomorpha</taxon>
        <taxon>Strongyloidoidea</taxon>
        <taxon>Strongyloididae</taxon>
        <taxon>Strongyloides</taxon>
    </lineage>
</organism>
<protein>
    <submittedName>
        <fullName evidence="2">Uncharacterized protein</fullName>
    </submittedName>
</protein>
<keyword evidence="1" id="KW-1185">Reference proteome</keyword>
<reference evidence="2" key="2">
    <citation type="submission" date="2015-08" db="UniProtKB">
        <authorList>
            <consortium name="WormBaseParasite"/>
        </authorList>
    </citation>
    <scope>IDENTIFICATION</scope>
</reference>
<dbReference type="WBParaSite" id="SVE_0459500.1">
    <property type="protein sequence ID" value="SVE_0459500.1"/>
    <property type="gene ID" value="SVE_0459500"/>
</dbReference>
<reference evidence="1" key="1">
    <citation type="submission" date="2014-07" db="EMBL/GenBank/DDBJ databases">
        <authorList>
            <person name="Martin A.A"/>
            <person name="De Silva N."/>
        </authorList>
    </citation>
    <scope>NUCLEOTIDE SEQUENCE</scope>
</reference>
<name>A0A0K0F6Z9_STRVS</name>
<sequence length="95" mass="11401">MEQIRLFFNFDLNLTSNYVESFNSIFGRMIEENHPTINKLIECLKLQEYLTNNEINKRLLNDVSEAIVKKNEKWYNCTKDLLSKYYENNITVNLD</sequence>